<dbReference type="SUPFAM" id="SSF82153">
    <property type="entry name" value="FAS1 domain"/>
    <property type="match status" value="2"/>
</dbReference>
<dbReference type="PANTHER" id="PTHR10900">
    <property type="entry name" value="PERIOSTIN-RELATED"/>
    <property type="match status" value="1"/>
</dbReference>
<dbReference type="InterPro" id="IPR050904">
    <property type="entry name" value="Adhesion/Biosynth-related"/>
</dbReference>
<accession>A0A5C8K197</accession>
<dbReference type="InterPro" id="IPR036378">
    <property type="entry name" value="FAS1_dom_sf"/>
</dbReference>
<dbReference type="AlphaFoldDB" id="A0A5C8K197"/>
<dbReference type="PANTHER" id="PTHR10900:SF77">
    <property type="entry name" value="FI19380P1"/>
    <property type="match status" value="1"/>
</dbReference>
<dbReference type="SMART" id="SM00554">
    <property type="entry name" value="FAS1"/>
    <property type="match status" value="1"/>
</dbReference>
<dbReference type="OrthoDB" id="1119934at2"/>
<name>A0A5C8K197_9BACT</name>
<reference evidence="2 3" key="1">
    <citation type="submission" date="2019-08" db="EMBL/GenBank/DDBJ databases">
        <authorList>
            <person name="Shi S."/>
        </authorList>
    </citation>
    <scope>NUCLEOTIDE SEQUENCE [LARGE SCALE GENOMIC DNA]</scope>
    <source>
        <strain evidence="2 3">GY10130</strain>
    </source>
</reference>
<dbReference type="Pfam" id="PF02469">
    <property type="entry name" value="Fasciclin"/>
    <property type="match status" value="1"/>
</dbReference>
<evidence type="ECO:0000313" key="3">
    <source>
        <dbReference type="Proteomes" id="UP000321926"/>
    </source>
</evidence>
<dbReference type="EMBL" id="VRTY01000050">
    <property type="protein sequence ID" value="TXK44305.1"/>
    <property type="molecule type" value="Genomic_DNA"/>
</dbReference>
<evidence type="ECO:0000259" key="1">
    <source>
        <dbReference type="PROSITE" id="PS50213"/>
    </source>
</evidence>
<feature type="domain" description="FAS1" evidence="1">
    <location>
        <begin position="43"/>
        <end position="181"/>
    </location>
</feature>
<dbReference type="Gene3D" id="2.30.180.10">
    <property type="entry name" value="FAS1 domain"/>
    <property type="match status" value="2"/>
</dbReference>
<dbReference type="PROSITE" id="PS50213">
    <property type="entry name" value="FAS1"/>
    <property type="match status" value="2"/>
</dbReference>
<dbReference type="InterPro" id="IPR000782">
    <property type="entry name" value="FAS1_domain"/>
</dbReference>
<evidence type="ECO:0000313" key="2">
    <source>
        <dbReference type="EMBL" id="TXK44305.1"/>
    </source>
</evidence>
<feature type="domain" description="FAS1" evidence="1">
    <location>
        <begin position="185"/>
        <end position="347"/>
    </location>
</feature>
<sequence length="561" mass="62665">MNMNSVQKMKNLSARMLVLSLLVLTTLWGCKDDFMEISTTTDVNMMGYFDENPDQFSSLTAILHKTGNAGYLQTYGSYTFFAPTNEAVATYLQEKGVSTIDQLELDELKQLVRFHMIDDTISSSSFTDGKLPRVTMLGQYIITGDELINGVARIRVNRQANVIQANIRTGNGIIHTVDRMLQPASQTLAQMLESKSEYSIFTAALKETGLYNALNQLYLNGGNTERAWYTVLAQTDAVFHSHNITSYEELKAQYSTTGNPADPTDGLYLYMSYRILKDPKYLADLVSSPSHETLAPQEVITSRLKGVQVLINEDIFNGVLEPGVPVERKASDNTATNGVLHTVTSDFEIKKREPVRVFFDLADQPEIRILPQFRRPGSGSVSFPALTSFKEIYVEGAGSSSITYNSGSSTSADGYAYHDFLSVRMSANVARLVEFTTPAIVKGRYRVWIGFRRIIAAPVQVYFNNEVLPRTIDMQQWYPGGIERETLAQGAKLYIHDRPGASYARLAGTIEVETTGRHKIKFVGLTNGPTGVHQIDMIQFIPEDQDQLYPKLMRDGTLVYE</sequence>
<gene>
    <name evidence="2" type="ORF">FVR03_13795</name>
</gene>
<dbReference type="Proteomes" id="UP000321926">
    <property type="component" value="Unassembled WGS sequence"/>
</dbReference>
<proteinExistence type="predicted"/>
<comment type="caution">
    <text evidence="2">The sequence shown here is derived from an EMBL/GenBank/DDBJ whole genome shotgun (WGS) entry which is preliminary data.</text>
</comment>
<protein>
    <submittedName>
        <fullName evidence="2">Fasciclin domain-containing protein</fullName>
    </submittedName>
</protein>
<keyword evidence="3" id="KW-1185">Reference proteome</keyword>
<organism evidence="2 3">
    <name type="scientific">Pontibacter qinzhouensis</name>
    <dbReference type="NCBI Taxonomy" id="2603253"/>
    <lineage>
        <taxon>Bacteria</taxon>
        <taxon>Pseudomonadati</taxon>
        <taxon>Bacteroidota</taxon>
        <taxon>Cytophagia</taxon>
        <taxon>Cytophagales</taxon>
        <taxon>Hymenobacteraceae</taxon>
        <taxon>Pontibacter</taxon>
    </lineage>
</organism>